<keyword evidence="1" id="KW-0479">Metal-binding</keyword>
<keyword evidence="1" id="KW-0460">Magnesium</keyword>
<dbReference type="InterPro" id="IPR005502">
    <property type="entry name" value="Ribosyl_crysJ1"/>
</dbReference>
<dbReference type="AlphaFoldDB" id="A0A848IYF8"/>
<dbReference type="RefSeq" id="WP_169680023.1">
    <property type="nucleotide sequence ID" value="NZ_JABBNU010000004.1"/>
</dbReference>
<proteinExistence type="predicted"/>
<evidence type="ECO:0000256" key="1">
    <source>
        <dbReference type="PIRSR" id="PIRSR605502-1"/>
    </source>
</evidence>
<gene>
    <name evidence="2" type="ORF">HH304_08115</name>
</gene>
<dbReference type="EMBL" id="JABBNU010000004">
    <property type="protein sequence ID" value="NMM48361.1"/>
    <property type="molecule type" value="Genomic_DNA"/>
</dbReference>
<accession>A0A848IYF8</accession>
<dbReference type="GO" id="GO:0016787">
    <property type="term" value="F:hydrolase activity"/>
    <property type="evidence" value="ECO:0007669"/>
    <property type="project" value="UniProtKB-KW"/>
</dbReference>
<keyword evidence="2" id="KW-0378">Hydrolase</keyword>
<dbReference type="InterPro" id="IPR036705">
    <property type="entry name" value="Ribosyl_crysJ1_sf"/>
</dbReference>
<organism evidence="2 3">
    <name type="scientific">Marinigracilibium pacificum</name>
    <dbReference type="NCBI Taxonomy" id="2729599"/>
    <lineage>
        <taxon>Bacteria</taxon>
        <taxon>Pseudomonadati</taxon>
        <taxon>Bacteroidota</taxon>
        <taxon>Cytophagia</taxon>
        <taxon>Cytophagales</taxon>
        <taxon>Flammeovirgaceae</taxon>
        <taxon>Marinigracilibium</taxon>
    </lineage>
</organism>
<dbReference type="Pfam" id="PF03747">
    <property type="entry name" value="ADP_ribosyl_GH"/>
    <property type="match status" value="1"/>
</dbReference>
<dbReference type="Gene3D" id="1.10.4080.10">
    <property type="entry name" value="ADP-ribosylation/Crystallin J1"/>
    <property type="match status" value="1"/>
</dbReference>
<dbReference type="Proteomes" id="UP000559010">
    <property type="component" value="Unassembled WGS sequence"/>
</dbReference>
<dbReference type="SUPFAM" id="SSF101478">
    <property type="entry name" value="ADP-ribosylglycohydrolase"/>
    <property type="match status" value="1"/>
</dbReference>
<evidence type="ECO:0000313" key="2">
    <source>
        <dbReference type="EMBL" id="NMM48361.1"/>
    </source>
</evidence>
<feature type="binding site" evidence="1">
    <location>
        <position position="260"/>
    </location>
    <ligand>
        <name>Mg(2+)</name>
        <dbReference type="ChEBI" id="CHEBI:18420"/>
        <label>1</label>
    </ligand>
</feature>
<reference evidence="2 3" key="1">
    <citation type="submission" date="2020-04" db="EMBL/GenBank/DDBJ databases">
        <title>Flammeovirgaceae bacterium KN852 isolated from deep sea.</title>
        <authorList>
            <person name="Zhang D.-C."/>
        </authorList>
    </citation>
    <scope>NUCLEOTIDE SEQUENCE [LARGE SCALE GENOMIC DNA]</scope>
    <source>
        <strain evidence="2 3">KN852</strain>
    </source>
</reference>
<keyword evidence="3" id="KW-1185">Reference proteome</keyword>
<sequence length="632" mass="71733">MKTLSKELYYDKILGGWVGKSAGGILGAPIEGYKRFNQINISNDLFKNNFPNDDLDLQILWLDMAARKGPNIRENDFSQHWINHVLFPWNEYGIATRNLKAGLNIPESGKHNNWYWNQSMGSPIRSEIWGMLCPGNPEMASFYAKIDSCLDHEGFSVEAEQFLSACAAIAFFETDLKAIFNEAIKYVSQDGSFISLFNNISLWFETHGEEITAGKIKSMYGDADFTSAPMNVGFTLLALLSQGDSFDNITRSLNYGHDSDCIVATAAALIGIIHGYSNIPQIWKDRVGNDLVVSPEIKGITIPENLTELAQLTAETGAKFSSVFGTTTIENIDNFSENTFEESSFHVSYNYDSYGDFLKDEPVKISGKIEIFNETQVNTFRVVSNVFNCEIEFNKSTFEFTILLQWKDHIKGDLLNGQYTKPNFPFTLIVDDKPIDGGLPYYGKWKLIGPFVSDNPELEPMDPTYPDHGLSTMPGVQYMNHDKVDYELIPQISSIPEVVTRQDTPFCIQNVFPGEFVMNLKEYFYGLGEKSLVLYSQINCDREMKKWLSIGCTAQIKLWVNEKEVYTSDWVKRLWPMSHNTELFLDKGTNHIVIQLGFNTDDYLISIGLKDHNEKHPHQSQWDAETVFTVPE</sequence>
<feature type="binding site" evidence="1">
    <location>
        <position position="258"/>
    </location>
    <ligand>
        <name>Mg(2+)</name>
        <dbReference type="ChEBI" id="CHEBI:18420"/>
        <label>1</label>
    </ligand>
</feature>
<dbReference type="GO" id="GO:0046872">
    <property type="term" value="F:metal ion binding"/>
    <property type="evidence" value="ECO:0007669"/>
    <property type="project" value="UniProtKB-KW"/>
</dbReference>
<evidence type="ECO:0000313" key="3">
    <source>
        <dbReference type="Proteomes" id="UP000559010"/>
    </source>
</evidence>
<comment type="cofactor">
    <cofactor evidence="1">
        <name>Mg(2+)</name>
        <dbReference type="ChEBI" id="CHEBI:18420"/>
    </cofactor>
    <text evidence="1">Binds 2 magnesium ions per subunit.</text>
</comment>
<comment type="caution">
    <text evidence="2">The sequence shown here is derived from an EMBL/GenBank/DDBJ whole genome shotgun (WGS) entry which is preliminary data.</text>
</comment>
<protein>
    <submittedName>
        <fullName evidence="2">ADP-ribosylglycohydrolase family protein</fullName>
    </submittedName>
</protein>
<name>A0A848IYF8_9BACT</name>